<organism evidence="1 2">
    <name type="scientific">Rhizobium fredii</name>
    <name type="common">Sinorhizobium fredii</name>
    <dbReference type="NCBI Taxonomy" id="380"/>
    <lineage>
        <taxon>Bacteria</taxon>
        <taxon>Pseudomonadati</taxon>
        <taxon>Pseudomonadota</taxon>
        <taxon>Alphaproteobacteria</taxon>
        <taxon>Hyphomicrobiales</taxon>
        <taxon>Rhizobiaceae</taxon>
        <taxon>Sinorhizobium/Ensifer group</taxon>
        <taxon>Sinorhizobium</taxon>
    </lineage>
</organism>
<evidence type="ECO:0000313" key="2">
    <source>
        <dbReference type="Proteomes" id="UP000239340"/>
    </source>
</evidence>
<accession>A0A2L0HBX4</accession>
<evidence type="ECO:0000313" key="1">
    <source>
        <dbReference type="EMBL" id="AUX78682.1"/>
    </source>
</evidence>
<reference evidence="1 2" key="1">
    <citation type="submission" date="2017-10" db="EMBL/GenBank/DDBJ databases">
        <title>Analysis of the genome sequences of Rhizobium populations associated to common bean (phaseolus vulgaris).</title>
        <authorList>
            <person name="Bustos P."/>
            <person name="Santamaria R.I."/>
            <person name="Miranda-Sanchez F."/>
            <person name="Perez-Carrascal O."/>
            <person name="Juarez S."/>
            <person name="Lozano L."/>
            <person name="Martinez-Flores I."/>
            <person name="Vinuesa P."/>
            <person name="Martinez-Romero E."/>
            <person name="Cevallos M.A."/>
            <person name="Romero D."/>
            <person name="Davila G."/>
            <person name="Gonzalez V."/>
        </authorList>
    </citation>
    <scope>NUCLEOTIDE SEQUENCE [LARGE SCALE GENOMIC DNA]</scope>
    <source>
        <strain evidence="1 2">NXT3</strain>
        <plasmid evidence="2">Plasmid psfrenxt3b</plasmid>
    </source>
</reference>
<geneLocation type="plasmid" evidence="2">
    <name>psfrenxt3b</name>
</geneLocation>
<name>A0A2L0HBX4_RHIFR</name>
<dbReference type="AlphaFoldDB" id="A0A2L0HBX4"/>
<dbReference type="Proteomes" id="UP000239340">
    <property type="component" value="Plasmid pSfreNXT3b"/>
</dbReference>
<proteinExistence type="predicted"/>
<sequence length="473" mass="52152">MRKIPQWEFDFNALSLPRGHGFGDESPVGAWGGSDGLACGIVTRNVATKTFGTIVMRRRVDSVWTITERGSGFGSMDAAVEALEPSLAEGIPPEPVPSGVVAHPPLFDLKDREPSDSFRLLATAARRPAAWALNQLYLALPRPDRNWVSDCQTTNFHTRIWEAQLLASFREQGLLVEQPFESPDFRIESRLGGEAWVEAVTANAPLPYNHVNAPFAEIPTDREEIFFGSAALRFAKTIGNKLARRYDQLPHVIGKPLILAVADFHASGSMMWSREGLIGYLQGSGATVAEIGGRLEAVPMPAETLLGPARFPTGLFANDRHAELSAVIFSNACSIAKLNRVPISAAGAPAGYRYTRMGEFFDRAPGALKGIPFCLDITSDEYRNLWPHRYEAWTAEIEVIHNPFAHHPVPFELLPEGQHWFEADGEWQCTSVYEASILWSQTLITDAEKPAPTLEDFIDAKKHRTDASSFGKS</sequence>
<gene>
    <name evidence="1" type="ORF">NXT3_PB00019</name>
</gene>
<keyword evidence="1" id="KW-0614">Plasmid</keyword>
<dbReference type="RefSeq" id="WP_104840364.1">
    <property type="nucleotide sequence ID" value="NZ_CP024309.1"/>
</dbReference>
<protein>
    <submittedName>
        <fullName evidence="1">Uncharacterized protein</fullName>
    </submittedName>
</protein>
<dbReference type="EMBL" id="CP024309">
    <property type="protein sequence ID" value="AUX78682.1"/>
    <property type="molecule type" value="Genomic_DNA"/>
</dbReference>